<accession>A0A484N0R5</accession>
<keyword evidence="2" id="KW-1185">Reference proteome</keyword>
<dbReference type="Proteomes" id="UP000595140">
    <property type="component" value="Unassembled WGS sequence"/>
</dbReference>
<organism evidence="1 2">
    <name type="scientific">Cuscuta campestris</name>
    <dbReference type="NCBI Taxonomy" id="132261"/>
    <lineage>
        <taxon>Eukaryota</taxon>
        <taxon>Viridiplantae</taxon>
        <taxon>Streptophyta</taxon>
        <taxon>Embryophyta</taxon>
        <taxon>Tracheophyta</taxon>
        <taxon>Spermatophyta</taxon>
        <taxon>Magnoliopsida</taxon>
        <taxon>eudicotyledons</taxon>
        <taxon>Gunneridae</taxon>
        <taxon>Pentapetalae</taxon>
        <taxon>asterids</taxon>
        <taxon>lamiids</taxon>
        <taxon>Solanales</taxon>
        <taxon>Convolvulaceae</taxon>
        <taxon>Cuscuteae</taxon>
        <taxon>Cuscuta</taxon>
        <taxon>Cuscuta subgen. Grammica</taxon>
        <taxon>Cuscuta sect. Cleistogrammica</taxon>
    </lineage>
</organism>
<dbReference type="EMBL" id="OOIL02004952">
    <property type="protein sequence ID" value="VFQ93634.1"/>
    <property type="molecule type" value="Genomic_DNA"/>
</dbReference>
<sequence>MVIGQGELKNGVYHFASFPASASAAQIDPFLLHQRLVPLPPRTRRLPSHLSDYVLNSATVDTLLSSSSGSILSGTRFPITNYVHYDKLHDRYRGFLGAIDASPVPKNFKEAVQYASWRAGYGTGV</sequence>
<dbReference type="AlphaFoldDB" id="A0A484N0R5"/>
<protein>
    <submittedName>
        <fullName evidence="1">Uncharacterized protein</fullName>
    </submittedName>
</protein>
<evidence type="ECO:0000313" key="2">
    <source>
        <dbReference type="Proteomes" id="UP000595140"/>
    </source>
</evidence>
<reference evidence="1 2" key="1">
    <citation type="submission" date="2018-04" db="EMBL/GenBank/DDBJ databases">
        <authorList>
            <person name="Vogel A."/>
        </authorList>
    </citation>
    <scope>NUCLEOTIDE SEQUENCE [LARGE SCALE GENOMIC DNA]</scope>
</reference>
<evidence type="ECO:0000313" key="1">
    <source>
        <dbReference type="EMBL" id="VFQ93634.1"/>
    </source>
</evidence>
<name>A0A484N0R5_9ASTE</name>
<proteinExistence type="predicted"/>
<gene>
    <name evidence="1" type="ORF">CCAM_LOCUS35410</name>
</gene>